<accession>A0ABR7ZYD9</accession>
<keyword evidence="2" id="KW-1185">Reference proteome</keyword>
<organism evidence="1 2">
    <name type="scientific">Pseudanabaena mucicola FACHB-723</name>
    <dbReference type="NCBI Taxonomy" id="2692860"/>
    <lineage>
        <taxon>Bacteria</taxon>
        <taxon>Bacillati</taxon>
        <taxon>Cyanobacteriota</taxon>
        <taxon>Cyanophyceae</taxon>
        <taxon>Pseudanabaenales</taxon>
        <taxon>Pseudanabaenaceae</taxon>
        <taxon>Pseudanabaena</taxon>
    </lineage>
</organism>
<dbReference type="RefSeq" id="WP_190403716.1">
    <property type="nucleotide sequence ID" value="NZ_JACJQB010000024.1"/>
</dbReference>
<evidence type="ECO:0000313" key="1">
    <source>
        <dbReference type="EMBL" id="MBD2188872.1"/>
    </source>
</evidence>
<dbReference type="EMBL" id="JACJQB010000024">
    <property type="protein sequence ID" value="MBD2188872.1"/>
    <property type="molecule type" value="Genomic_DNA"/>
</dbReference>
<reference evidence="1 2" key="1">
    <citation type="journal article" date="2020" name="ISME J.">
        <title>Comparative genomics reveals insights into cyanobacterial evolution and habitat adaptation.</title>
        <authorList>
            <person name="Chen M.Y."/>
            <person name="Teng W.K."/>
            <person name="Zhao L."/>
            <person name="Hu C.X."/>
            <person name="Zhou Y.K."/>
            <person name="Han B.P."/>
            <person name="Song L.R."/>
            <person name="Shu W.S."/>
        </authorList>
    </citation>
    <scope>NUCLEOTIDE SEQUENCE [LARGE SCALE GENOMIC DNA]</scope>
    <source>
        <strain evidence="1 2">FACHB-723</strain>
    </source>
</reference>
<name>A0ABR7ZYD9_9CYAN</name>
<comment type="caution">
    <text evidence="1">The sequence shown here is derived from an EMBL/GenBank/DDBJ whole genome shotgun (WGS) entry which is preliminary data.</text>
</comment>
<evidence type="ECO:0000313" key="2">
    <source>
        <dbReference type="Proteomes" id="UP000642094"/>
    </source>
</evidence>
<protein>
    <submittedName>
        <fullName evidence="1">Uncharacterized protein</fullName>
    </submittedName>
</protein>
<dbReference type="Proteomes" id="UP000642094">
    <property type="component" value="Unassembled WGS sequence"/>
</dbReference>
<gene>
    <name evidence="1" type="ORF">H6F41_12050</name>
</gene>
<sequence length="99" mass="11489">MLHNLANELEDVLVENSQRIVENFFQNLIESIKKTEYYCELYRLLGNDGGIEARLEKLAITATDTLVNEARRHWTAKSRSTYFRLFCRHVMGVSAPNPD</sequence>
<proteinExistence type="predicted"/>